<evidence type="ECO:0000313" key="1">
    <source>
        <dbReference type="EMBL" id="PAP91789.1"/>
    </source>
</evidence>
<sequence length="463" mass="51219">MSIAAAGYVLKVPTDRREVLLHEAENGGSFYRSSPFVAEPVPNFEHSRRAPLVVFASFEDMKITHIADGKRGASAGTSLARLNMQDLKPLSRPIAFDELKSGVPRRVQAHLERVLTGGGILPPKTLGAFVDRIVELDASVGVRLTRYSERRREALRRFEPRAKENLAYQKETLGIALEISGISKDELLAWQPVDGSQQTFLDGLPGAQVREDAMLLADFSIVPGFEAIREVTHYGSKVFQKTENPAVRLTVIMANRLPLEQQTGADLIYFNEAYRSFVMVQYKAMEKGKDQSEFRWQAGDQFVQEIARMDALLAELNKIQSGDDPDGYRFSDNPFFLKFCPRVVFNPDDKGLFKGIYLPLDLWKRADAAGKLKGSKGGNVLTYENVGRRINNSEFVGLVAGSWVGTSIEQSAILGPLIREILASGKTVTFAIKHVVPKEGHLDAIAGDSDDEGDEIDASKLFG</sequence>
<gene>
    <name evidence="1" type="ORF">CIT31_31725</name>
</gene>
<reference evidence="1 2" key="1">
    <citation type="submission" date="2017-08" db="EMBL/GenBank/DDBJ databases">
        <title>Mesorhizobium wenxinae sp. nov., a novel rhizobial species isolated from root nodules of chickpea (Cicer arietinum L.).</title>
        <authorList>
            <person name="Zhang J."/>
        </authorList>
    </citation>
    <scope>NUCLEOTIDE SEQUENCE [LARGE SCALE GENOMIC DNA]</scope>
    <source>
        <strain evidence="2">WYCCWR 10019</strain>
    </source>
</reference>
<dbReference type="OrthoDB" id="4528132at2"/>
<proteinExistence type="predicted"/>
<evidence type="ECO:0000313" key="2">
    <source>
        <dbReference type="Proteomes" id="UP000215931"/>
    </source>
</evidence>
<dbReference type="EMBL" id="NPKH01000039">
    <property type="protein sequence ID" value="PAP91789.1"/>
    <property type="molecule type" value="Genomic_DNA"/>
</dbReference>
<name>A0A271K9Z4_9HYPH</name>
<dbReference type="Proteomes" id="UP000215931">
    <property type="component" value="Unassembled WGS sequence"/>
</dbReference>
<organism evidence="1 2">
    <name type="scientific">Mesorhizobium wenxiniae</name>
    <dbReference type="NCBI Taxonomy" id="2014805"/>
    <lineage>
        <taxon>Bacteria</taxon>
        <taxon>Pseudomonadati</taxon>
        <taxon>Pseudomonadota</taxon>
        <taxon>Alphaproteobacteria</taxon>
        <taxon>Hyphomicrobiales</taxon>
        <taxon>Phyllobacteriaceae</taxon>
        <taxon>Mesorhizobium</taxon>
    </lineage>
</organism>
<dbReference type="AlphaFoldDB" id="A0A271K9Z4"/>
<protein>
    <submittedName>
        <fullName evidence="1">Uncharacterized protein</fullName>
    </submittedName>
</protein>
<keyword evidence="2" id="KW-1185">Reference proteome</keyword>
<accession>A0A271K9Z4</accession>
<dbReference type="RefSeq" id="WP_095521760.1">
    <property type="nucleotide sequence ID" value="NZ_NPKH01000039.1"/>
</dbReference>
<comment type="caution">
    <text evidence="1">The sequence shown here is derived from an EMBL/GenBank/DDBJ whole genome shotgun (WGS) entry which is preliminary data.</text>
</comment>